<comment type="similarity">
    <text evidence="2 4">Belongs to the class-IV pyridoxal-phosphate-dependent aminotransferase family.</text>
</comment>
<dbReference type="SUPFAM" id="SSF56752">
    <property type="entry name" value="D-aminoacid aminotransferase-like PLP-dependent enzymes"/>
    <property type="match status" value="1"/>
</dbReference>
<keyword evidence="7" id="KW-1185">Reference proteome</keyword>
<dbReference type="GO" id="GO:0046394">
    <property type="term" value="P:carboxylic acid biosynthetic process"/>
    <property type="evidence" value="ECO:0007669"/>
    <property type="project" value="UniProtKB-ARBA"/>
</dbReference>
<dbReference type="FunFam" id="3.20.10.10:FF:000002">
    <property type="entry name" value="D-alanine aminotransferase"/>
    <property type="match status" value="1"/>
</dbReference>
<dbReference type="InterPro" id="IPR001544">
    <property type="entry name" value="Aminotrans_IV"/>
</dbReference>
<comment type="cofactor">
    <cofactor evidence="1 5">
        <name>pyridoxal 5'-phosphate</name>
        <dbReference type="ChEBI" id="CHEBI:597326"/>
    </cofactor>
</comment>
<dbReference type="GO" id="GO:0005829">
    <property type="term" value="C:cytosol"/>
    <property type="evidence" value="ECO:0007669"/>
    <property type="project" value="TreeGrafter"/>
</dbReference>
<keyword evidence="3 5" id="KW-0663">Pyridoxal phosphate</keyword>
<dbReference type="GO" id="GO:0008652">
    <property type="term" value="P:amino acid biosynthetic process"/>
    <property type="evidence" value="ECO:0007669"/>
    <property type="project" value="UniProtKB-ARBA"/>
</dbReference>
<sequence length="279" mass="32479">MYECFRDYFIENGEVREKEQFNMDILKKGKALYEVLRVIDGAPLFLKEHIQRLKNSADIVNLKLWVSEKQIEEQIFNLIKINNVKDGNVKIVFNYIKQVEKFSKNNYAIYFLKHNYPEKQQYEKGVPTILYHGERENPNAKVINIDFRAAVNEEIKKCNVYEAILVDRQGYITEGSRSNIFMIEGKNVITSPVEAVLPGITREFIIRVCKSLGYTVKEMKFHYNDIKKLQGLFISGTSPKVLPINKVDNMEFKSAENPVIKSIMAGFDKAIQEDIKKYN</sequence>
<dbReference type="OrthoDB" id="9805628at2"/>
<dbReference type="RefSeq" id="WP_070109958.1">
    <property type="nucleotide sequence ID" value="NZ_LZFO01000011.1"/>
</dbReference>
<dbReference type="AlphaFoldDB" id="A0A1E8EZF3"/>
<dbReference type="GO" id="GO:0004084">
    <property type="term" value="F:branched-chain-amino-acid transaminase activity"/>
    <property type="evidence" value="ECO:0007669"/>
    <property type="project" value="UniProtKB-EC"/>
</dbReference>
<organism evidence="6 7">
    <name type="scientific">Clostridium acetireducens DSM 10703</name>
    <dbReference type="NCBI Taxonomy" id="1121290"/>
    <lineage>
        <taxon>Bacteria</taxon>
        <taxon>Bacillati</taxon>
        <taxon>Bacillota</taxon>
        <taxon>Clostridia</taxon>
        <taxon>Eubacteriales</taxon>
        <taxon>Clostridiaceae</taxon>
        <taxon>Clostridium</taxon>
    </lineage>
</organism>
<evidence type="ECO:0000256" key="2">
    <source>
        <dbReference type="ARBA" id="ARBA00009320"/>
    </source>
</evidence>
<dbReference type="InterPro" id="IPR043132">
    <property type="entry name" value="BCAT-like_C"/>
</dbReference>
<dbReference type="Gene3D" id="3.20.10.10">
    <property type="entry name" value="D-amino Acid Aminotransferase, subunit A, domain 2"/>
    <property type="match status" value="1"/>
</dbReference>
<dbReference type="PATRIC" id="fig|1121290.3.peg.1024"/>
<dbReference type="EC" id="2.6.1.42" evidence="6"/>
<evidence type="ECO:0000313" key="7">
    <source>
        <dbReference type="Proteomes" id="UP000175744"/>
    </source>
</evidence>
<reference evidence="6 7" key="1">
    <citation type="submission" date="2016-06" db="EMBL/GenBank/DDBJ databases">
        <title>Genome sequence of Clostridium acetireducens DSM 10703.</title>
        <authorList>
            <person name="Poehlein A."/>
            <person name="Fluechter S."/>
            <person name="Duerre P."/>
            <person name="Daniel R."/>
        </authorList>
    </citation>
    <scope>NUCLEOTIDE SEQUENCE [LARGE SCALE GENOMIC DNA]</scope>
    <source>
        <strain evidence="6 7">DSM 10703</strain>
    </source>
</reference>
<evidence type="ECO:0000256" key="4">
    <source>
        <dbReference type="RuleBase" id="RU004106"/>
    </source>
</evidence>
<gene>
    <name evidence="6" type="primary">ilvE</name>
    <name evidence="6" type="ORF">CLOACE_10240</name>
</gene>
<name>A0A1E8EZF3_9CLOT</name>
<dbReference type="PANTHER" id="PTHR42743">
    <property type="entry name" value="AMINO-ACID AMINOTRANSFERASE"/>
    <property type="match status" value="1"/>
</dbReference>
<evidence type="ECO:0000256" key="1">
    <source>
        <dbReference type="ARBA" id="ARBA00001933"/>
    </source>
</evidence>
<dbReference type="PROSITE" id="PS00770">
    <property type="entry name" value="AA_TRANSFER_CLASS_4"/>
    <property type="match status" value="1"/>
</dbReference>
<dbReference type="EMBL" id="LZFO01000011">
    <property type="protein sequence ID" value="OFI06524.1"/>
    <property type="molecule type" value="Genomic_DNA"/>
</dbReference>
<dbReference type="PANTHER" id="PTHR42743:SF11">
    <property type="entry name" value="AMINODEOXYCHORISMATE LYASE"/>
    <property type="match status" value="1"/>
</dbReference>
<evidence type="ECO:0000313" key="6">
    <source>
        <dbReference type="EMBL" id="OFI06524.1"/>
    </source>
</evidence>
<dbReference type="InterPro" id="IPR043131">
    <property type="entry name" value="BCAT-like_N"/>
</dbReference>
<dbReference type="STRING" id="1121290.CLAOCE_10240"/>
<evidence type="ECO:0000256" key="5">
    <source>
        <dbReference type="RuleBase" id="RU004516"/>
    </source>
</evidence>
<dbReference type="CDD" id="cd00449">
    <property type="entry name" value="PLPDE_IV"/>
    <property type="match status" value="1"/>
</dbReference>
<dbReference type="Proteomes" id="UP000175744">
    <property type="component" value="Unassembled WGS sequence"/>
</dbReference>
<dbReference type="InterPro" id="IPR036038">
    <property type="entry name" value="Aminotransferase-like"/>
</dbReference>
<dbReference type="Pfam" id="PF01063">
    <property type="entry name" value="Aminotran_4"/>
    <property type="match status" value="1"/>
</dbReference>
<protein>
    <submittedName>
        <fullName evidence="6">Branched-chain-amino-acid aminotransferase</fullName>
        <ecNumber evidence="6">2.6.1.42</ecNumber>
    </submittedName>
</protein>
<dbReference type="InterPro" id="IPR050571">
    <property type="entry name" value="Class-IV_PLP-Dep_Aminotrnsfr"/>
</dbReference>
<evidence type="ECO:0000256" key="3">
    <source>
        <dbReference type="ARBA" id="ARBA00022898"/>
    </source>
</evidence>
<accession>A0A1E8EZF3</accession>
<keyword evidence="6" id="KW-0808">Transferase</keyword>
<comment type="caution">
    <text evidence="6">The sequence shown here is derived from an EMBL/GenBank/DDBJ whole genome shotgun (WGS) entry which is preliminary data.</text>
</comment>
<dbReference type="Gene3D" id="3.30.470.10">
    <property type="match status" value="1"/>
</dbReference>
<keyword evidence="6" id="KW-0032">Aminotransferase</keyword>
<proteinExistence type="inferred from homology"/>
<dbReference type="InterPro" id="IPR018300">
    <property type="entry name" value="Aminotrans_IV_CS"/>
</dbReference>